<evidence type="ECO:0000313" key="2">
    <source>
        <dbReference type="Proteomes" id="UP000051166"/>
    </source>
</evidence>
<gene>
    <name evidence="1" type="ORF">FD50_GL002431</name>
</gene>
<proteinExistence type="predicted"/>
<reference evidence="1 2" key="1">
    <citation type="journal article" date="2015" name="Genome Announc.">
        <title>Expanding the biotechnology potential of lactobacilli through comparative genomics of 213 strains and associated genera.</title>
        <authorList>
            <person name="Sun Z."/>
            <person name="Harris H.M."/>
            <person name="McCann A."/>
            <person name="Guo C."/>
            <person name="Argimon S."/>
            <person name="Zhang W."/>
            <person name="Yang X."/>
            <person name="Jeffery I.B."/>
            <person name="Cooney J.C."/>
            <person name="Kagawa T.F."/>
            <person name="Liu W."/>
            <person name="Song Y."/>
            <person name="Salvetti E."/>
            <person name="Wrobel A."/>
            <person name="Rasinkangas P."/>
            <person name="Parkhill J."/>
            <person name="Rea M.C."/>
            <person name="O'Sullivan O."/>
            <person name="Ritari J."/>
            <person name="Douillard F.P."/>
            <person name="Paul Ross R."/>
            <person name="Yang R."/>
            <person name="Briner A.E."/>
            <person name="Felis G.E."/>
            <person name="de Vos W.M."/>
            <person name="Barrangou R."/>
            <person name="Klaenhammer T.R."/>
            <person name="Caufield P.W."/>
            <person name="Cui Y."/>
            <person name="Zhang H."/>
            <person name="O'Toole P.W."/>
        </authorList>
    </citation>
    <scope>NUCLEOTIDE SEQUENCE [LARGE SCALE GENOMIC DNA]</scope>
    <source>
        <strain evidence="1 2">DSM 16230</strain>
    </source>
</reference>
<comment type="caution">
    <text evidence="1">The sequence shown here is derived from an EMBL/GenBank/DDBJ whole genome shotgun (WGS) entry which is preliminary data.</text>
</comment>
<accession>A0A0R1V2R6</accession>
<sequence length="53" mass="5990">MAQSFNFTLQVTAPLYKSMSFFNMVQFLSKISKAILAQKLVGLAGKRYNKPMT</sequence>
<dbReference type="PATRIC" id="fig|1423801.4.peg.2490"/>
<dbReference type="STRING" id="1423801.FD50_GL002431"/>
<keyword evidence="2" id="KW-1185">Reference proteome</keyword>
<name>A0A0R1V2R6_9LACO</name>
<organism evidence="1 2">
    <name type="scientific">Liquorilactobacillus satsumensis DSM 16230 = JCM 12392</name>
    <dbReference type="NCBI Taxonomy" id="1423801"/>
    <lineage>
        <taxon>Bacteria</taxon>
        <taxon>Bacillati</taxon>
        <taxon>Bacillota</taxon>
        <taxon>Bacilli</taxon>
        <taxon>Lactobacillales</taxon>
        <taxon>Lactobacillaceae</taxon>
        <taxon>Liquorilactobacillus</taxon>
    </lineage>
</organism>
<dbReference type="Proteomes" id="UP000051166">
    <property type="component" value="Unassembled WGS sequence"/>
</dbReference>
<evidence type="ECO:0000313" key="1">
    <source>
        <dbReference type="EMBL" id="KRL99895.1"/>
    </source>
</evidence>
<dbReference type="AlphaFoldDB" id="A0A0R1V2R6"/>
<protein>
    <submittedName>
        <fullName evidence="1">Uncharacterized protein</fullName>
    </submittedName>
</protein>
<dbReference type="EMBL" id="AZFQ01000019">
    <property type="protein sequence ID" value="KRL99895.1"/>
    <property type="molecule type" value="Genomic_DNA"/>
</dbReference>